<accession>A0A3P7MCD8</accession>
<reference evidence="1 2" key="1">
    <citation type="submission" date="2018-11" db="EMBL/GenBank/DDBJ databases">
        <authorList>
            <consortium name="Pathogen Informatics"/>
        </authorList>
    </citation>
    <scope>NUCLEOTIDE SEQUENCE [LARGE SCALE GENOMIC DNA]</scope>
</reference>
<dbReference type="OrthoDB" id="5871586at2759"/>
<gene>
    <name evidence="1" type="ORF">CGOC_LOCUS8976</name>
</gene>
<dbReference type="AlphaFoldDB" id="A0A3P7MCD8"/>
<organism evidence="1 2">
    <name type="scientific">Cylicostephanus goldi</name>
    <name type="common">Nematode worm</name>
    <dbReference type="NCBI Taxonomy" id="71465"/>
    <lineage>
        <taxon>Eukaryota</taxon>
        <taxon>Metazoa</taxon>
        <taxon>Ecdysozoa</taxon>
        <taxon>Nematoda</taxon>
        <taxon>Chromadorea</taxon>
        <taxon>Rhabditida</taxon>
        <taxon>Rhabditina</taxon>
        <taxon>Rhabditomorpha</taxon>
        <taxon>Strongyloidea</taxon>
        <taxon>Strongylidae</taxon>
        <taxon>Cylicostephanus</taxon>
    </lineage>
</organism>
<evidence type="ECO:0000313" key="1">
    <source>
        <dbReference type="EMBL" id="VDN21197.1"/>
    </source>
</evidence>
<dbReference type="Proteomes" id="UP000271889">
    <property type="component" value="Unassembled WGS sequence"/>
</dbReference>
<evidence type="ECO:0000313" key="2">
    <source>
        <dbReference type="Proteomes" id="UP000271889"/>
    </source>
</evidence>
<sequence>MNDETPGWFTLHDGVSKVWEGVCVLIIDEEIRLYKVRNGIIFNITLENSNLKKVSSDGYWSCVEILGTLEPGQCLLFYHAETPDNARIMLQNILNSTSKRLSSLSIRLDPDPLRSRNTKEITRRICLWSQLGIYFFKDFRVVLDANMPL</sequence>
<name>A0A3P7MCD8_CYLGO</name>
<proteinExistence type="predicted"/>
<keyword evidence="2" id="KW-1185">Reference proteome</keyword>
<dbReference type="EMBL" id="UYRV01105469">
    <property type="protein sequence ID" value="VDN21197.1"/>
    <property type="molecule type" value="Genomic_DNA"/>
</dbReference>
<protein>
    <submittedName>
        <fullName evidence="1">Uncharacterized protein</fullName>
    </submittedName>
</protein>